<evidence type="ECO:0000256" key="1">
    <source>
        <dbReference type="SAM" id="Coils"/>
    </source>
</evidence>
<dbReference type="EMBL" id="CP029397">
    <property type="protein sequence ID" value="AWL29236.1"/>
    <property type="molecule type" value="Genomic_DNA"/>
</dbReference>
<evidence type="ECO:0000256" key="2">
    <source>
        <dbReference type="SAM" id="MobiDB-lite"/>
    </source>
</evidence>
<dbReference type="OrthoDB" id="6766629at2"/>
<feature type="region of interest" description="Disordered" evidence="2">
    <location>
        <begin position="1"/>
        <end position="27"/>
    </location>
</feature>
<evidence type="ECO:0000313" key="3">
    <source>
        <dbReference type="EMBL" id="AWL29236.1"/>
    </source>
</evidence>
<name>A0A2S2FE43_9GAMM</name>
<reference evidence="3" key="1">
    <citation type="submission" date="2019-08" db="EMBL/GenBank/DDBJ databases">
        <title>The complete genome of Acinetobacter defluvii strain WCHAD010030.</title>
        <authorList>
            <person name="Hu Y."/>
            <person name="Qin J."/>
            <person name="Feng Y."/>
            <person name="Zong Z."/>
        </authorList>
    </citation>
    <scope>NUCLEOTIDE SEQUENCE</scope>
    <source>
        <strain evidence="3">WCHA30</strain>
    </source>
</reference>
<dbReference type="STRING" id="1871111.GCA_001704615_01420"/>
<accession>A0A2S2FE43</accession>
<protein>
    <submittedName>
        <fullName evidence="3">Methyl-coenzyme M reductase</fullName>
    </submittedName>
</protein>
<dbReference type="Proteomes" id="UP000245977">
    <property type="component" value="Chromosome"/>
</dbReference>
<dbReference type="RefSeq" id="WP_065992770.1">
    <property type="nucleotide sequence ID" value="NZ_CP029397.2"/>
</dbReference>
<feature type="coiled-coil region" evidence="1">
    <location>
        <begin position="30"/>
        <end position="64"/>
    </location>
</feature>
<dbReference type="AlphaFoldDB" id="A0A2S2FE43"/>
<proteinExistence type="predicted"/>
<evidence type="ECO:0000313" key="4">
    <source>
        <dbReference type="Proteomes" id="UP000245977"/>
    </source>
</evidence>
<gene>
    <name evidence="3" type="ORF">DJ533_11990</name>
</gene>
<dbReference type="KEGG" id="adv:DJ533_11990"/>
<sequence>MARIPMGNFGQSMPQAERTQLPQSQSGQMIANSLQNVSQVAQQLDQQQREKEAQQKQIALYHDKLATDEAKIKLDNVLTTEMSDQVVSIKDQVSKGVISAEEGKTQLQTWSKTKYDEFAPTLPMHSKHELDAYWNDNIQRQENDFLPLQLRADLQKSSQLVDRSFDIATRYDEQKGREYLETYLTNSNLPESDKAAYRQKYNTTRNLMSIDGRINTALENGSVEELNGLLTDLRGGQYAYVDGPTIQDKQKQVLSRIDALNQQKQVEENKRVTMAGKVFSDFKANVLTGRAIDSEYASNVGTSVAGTEYEGEYQFYKAQSENFQKFSRLKTSDQLAMINQQKAKMKNSSSTDAQTEEKVLAVYEEIYRDKLGTIKDNPNQAVREAGLQPHDLTAAELKTDSGSFAKKAVENGVNQIALKDANIKLQPISSEDLPEAKQAFESLGVNGKLNFIGSLIGQSKGLPNGHKIWGATLGQLGGGDQSYILAGIARLNGYKSTEGEDVATAIISGTQALKNKQMIMPKDELLKQEFNKYVGNSASGQTANMTFAGFKSIYAHLVERDNYQHKDKDDISKTALSTALSLATGGVYEQDLKFGNEKWKVSKPYGMANDAFEANVTSGLKYISSKTNINVNDLESLRLRRSDQRSAKGEIQYDLVNARGNPLIVNGVVWRINMKGKTK</sequence>
<keyword evidence="1" id="KW-0175">Coiled coil</keyword>
<feature type="compositionally biased region" description="Polar residues" evidence="2">
    <location>
        <begin position="9"/>
        <end position="27"/>
    </location>
</feature>
<organism evidence="3 4">
    <name type="scientific">Acinetobacter defluvii</name>
    <dbReference type="NCBI Taxonomy" id="1871111"/>
    <lineage>
        <taxon>Bacteria</taxon>
        <taxon>Pseudomonadati</taxon>
        <taxon>Pseudomonadota</taxon>
        <taxon>Gammaproteobacteria</taxon>
        <taxon>Moraxellales</taxon>
        <taxon>Moraxellaceae</taxon>
        <taxon>Acinetobacter</taxon>
    </lineage>
</organism>
<keyword evidence="4" id="KW-1185">Reference proteome</keyword>